<dbReference type="EMBL" id="CAADFM010000382">
    <property type="protein sequence ID" value="VFK23509.1"/>
    <property type="molecule type" value="Genomic_DNA"/>
</dbReference>
<keyword evidence="1" id="KW-1133">Transmembrane helix</keyword>
<feature type="transmembrane region" description="Helical" evidence="1">
    <location>
        <begin position="98"/>
        <end position="120"/>
    </location>
</feature>
<feature type="transmembrane region" description="Helical" evidence="1">
    <location>
        <begin position="54"/>
        <end position="78"/>
    </location>
</feature>
<dbReference type="EMBL" id="CAADFP010000381">
    <property type="protein sequence ID" value="VFK35487.1"/>
    <property type="molecule type" value="Genomic_DNA"/>
</dbReference>
<proteinExistence type="predicted"/>
<evidence type="ECO:0000313" key="3">
    <source>
        <dbReference type="EMBL" id="VFK35487.1"/>
    </source>
</evidence>
<dbReference type="AlphaFoldDB" id="A0A450X2I4"/>
<keyword evidence="1" id="KW-0812">Transmembrane</keyword>
<sequence>MQRKLNIKADIITAKETYNALFSTLELTTLKIPSIFVSSDDDQKKQIYIAFQRILNAVAVEYLLPLFLGLLGANVYVLRDMSIDIQNELFLPERTVNYRLRLYLGMIAGLTFAWLFIWLIPSVEEVRIRSRISSSCGLSSRLQR</sequence>
<evidence type="ECO:0000313" key="2">
    <source>
        <dbReference type="EMBL" id="VFK23509.1"/>
    </source>
</evidence>
<name>A0A450X2I4_9GAMM</name>
<evidence type="ECO:0000256" key="1">
    <source>
        <dbReference type="SAM" id="Phobius"/>
    </source>
</evidence>
<reference evidence="2" key="1">
    <citation type="submission" date="2019-02" db="EMBL/GenBank/DDBJ databases">
        <authorList>
            <person name="Gruber-Vodicka R. H."/>
            <person name="Seah K. B. B."/>
        </authorList>
    </citation>
    <scope>NUCLEOTIDE SEQUENCE</scope>
    <source>
        <strain evidence="2">BECK_S312</strain>
        <strain evidence="3">BECK_S426</strain>
    </source>
</reference>
<accession>A0A450X2I4</accession>
<protein>
    <submittedName>
        <fullName evidence="2">Uncharacterized protein</fullName>
    </submittedName>
</protein>
<organism evidence="2">
    <name type="scientific">Candidatus Kentrum sp. LPFa</name>
    <dbReference type="NCBI Taxonomy" id="2126335"/>
    <lineage>
        <taxon>Bacteria</taxon>
        <taxon>Pseudomonadati</taxon>
        <taxon>Pseudomonadota</taxon>
        <taxon>Gammaproteobacteria</taxon>
        <taxon>Candidatus Kentrum</taxon>
    </lineage>
</organism>
<gene>
    <name evidence="2" type="ORF">BECKLPF1236A_GA0070988_103823</name>
    <name evidence="3" type="ORF">BECKLPF1236C_GA0070990_103813</name>
</gene>
<keyword evidence="1" id="KW-0472">Membrane</keyword>